<feature type="non-terminal residue" evidence="2">
    <location>
        <position position="1"/>
    </location>
</feature>
<comment type="caution">
    <text evidence="2">The sequence shown here is derived from an EMBL/GenBank/DDBJ whole genome shotgun (WGS) entry which is preliminary data.</text>
</comment>
<dbReference type="Proteomes" id="UP001341840">
    <property type="component" value="Unassembled WGS sequence"/>
</dbReference>
<accession>A0ABU6ZXW1</accession>
<proteinExistence type="predicted"/>
<organism evidence="2 3">
    <name type="scientific">Stylosanthes scabra</name>
    <dbReference type="NCBI Taxonomy" id="79078"/>
    <lineage>
        <taxon>Eukaryota</taxon>
        <taxon>Viridiplantae</taxon>
        <taxon>Streptophyta</taxon>
        <taxon>Embryophyta</taxon>
        <taxon>Tracheophyta</taxon>
        <taxon>Spermatophyta</taxon>
        <taxon>Magnoliopsida</taxon>
        <taxon>eudicotyledons</taxon>
        <taxon>Gunneridae</taxon>
        <taxon>Pentapetalae</taxon>
        <taxon>rosids</taxon>
        <taxon>fabids</taxon>
        <taxon>Fabales</taxon>
        <taxon>Fabaceae</taxon>
        <taxon>Papilionoideae</taxon>
        <taxon>50 kb inversion clade</taxon>
        <taxon>dalbergioids sensu lato</taxon>
        <taxon>Dalbergieae</taxon>
        <taxon>Pterocarpus clade</taxon>
        <taxon>Stylosanthes</taxon>
    </lineage>
</organism>
<reference evidence="2 3" key="1">
    <citation type="journal article" date="2023" name="Plants (Basel)">
        <title>Bridging the Gap: Combining Genomics and Transcriptomics Approaches to Understand Stylosanthes scabra, an Orphan Legume from the Brazilian Caatinga.</title>
        <authorList>
            <person name="Ferreira-Neto J.R.C."/>
            <person name="da Silva M.D."/>
            <person name="Binneck E."/>
            <person name="de Melo N.F."/>
            <person name="da Silva R.H."/>
            <person name="de Melo A.L.T.M."/>
            <person name="Pandolfi V."/>
            <person name="Bustamante F.O."/>
            <person name="Brasileiro-Vidal A.C."/>
            <person name="Benko-Iseppon A.M."/>
        </authorList>
    </citation>
    <scope>NUCLEOTIDE SEQUENCE [LARGE SCALE GENOMIC DNA]</scope>
    <source>
        <tissue evidence="2">Leaves</tissue>
    </source>
</reference>
<feature type="region of interest" description="Disordered" evidence="1">
    <location>
        <begin position="56"/>
        <end position="75"/>
    </location>
</feature>
<evidence type="ECO:0000313" key="2">
    <source>
        <dbReference type="EMBL" id="MED6226872.1"/>
    </source>
</evidence>
<evidence type="ECO:0000313" key="3">
    <source>
        <dbReference type="Proteomes" id="UP001341840"/>
    </source>
</evidence>
<gene>
    <name evidence="2" type="ORF">PIB30_107970</name>
</gene>
<feature type="compositionally biased region" description="Pro residues" evidence="1">
    <location>
        <begin position="66"/>
        <end position="75"/>
    </location>
</feature>
<protein>
    <submittedName>
        <fullName evidence="2">Uncharacterized protein</fullName>
    </submittedName>
</protein>
<sequence length="75" mass="8743">PPYPPYSKTLAHKKLLISSKPSIPTSNKFHIWNPHQILFKTHRSKFTTMPRMKKTIKRARGESSMEPPPWNHPLA</sequence>
<name>A0ABU6ZXW1_9FABA</name>
<keyword evidence="3" id="KW-1185">Reference proteome</keyword>
<evidence type="ECO:0000256" key="1">
    <source>
        <dbReference type="SAM" id="MobiDB-lite"/>
    </source>
</evidence>
<dbReference type="EMBL" id="JASCZI010276682">
    <property type="protein sequence ID" value="MED6226872.1"/>
    <property type="molecule type" value="Genomic_DNA"/>
</dbReference>